<gene>
    <name evidence="1" type="ORF">L6452_01784</name>
</gene>
<accession>A0ACB9FIN0</accession>
<dbReference type="Proteomes" id="UP001055879">
    <property type="component" value="Linkage Group LG01"/>
</dbReference>
<sequence length="284" mass="30156">MYVNGFCADRDGSSTDLEMIDGQFQNGIGSEKEGGDCVHSNHVTTIPSSQINNSLVHLIKESGPTTSLNFGSQENIQQASFFDKNFGGPTTQNLKSISLESGGPLFSTNVVEQNLNDDGVHLVENGPRGVLYNKRNDGSSSNNGPSGLEHCYNSDNGFGLVDREVSGTKQQSELNVVRPPSSVGPSVQPNSASGLPSILGAPPLGPGKDHGSSSFSSPIHLDPFEPMDIAFEQDDLLGEEDVIEVDSDDGVTARFLTRDLMSSQVDPVTTPEPEQMDSTPSLVS</sequence>
<evidence type="ECO:0000313" key="1">
    <source>
        <dbReference type="EMBL" id="KAI3770643.1"/>
    </source>
</evidence>
<keyword evidence="2" id="KW-1185">Reference proteome</keyword>
<comment type="caution">
    <text evidence="1">The sequence shown here is derived from an EMBL/GenBank/DDBJ whole genome shotgun (WGS) entry which is preliminary data.</text>
</comment>
<reference evidence="1 2" key="2">
    <citation type="journal article" date="2022" name="Mol. Ecol. Resour.">
        <title>The genomes of chicory, endive, great burdock and yacon provide insights into Asteraceae paleo-polyploidization history and plant inulin production.</title>
        <authorList>
            <person name="Fan W."/>
            <person name="Wang S."/>
            <person name="Wang H."/>
            <person name="Wang A."/>
            <person name="Jiang F."/>
            <person name="Liu H."/>
            <person name="Zhao H."/>
            <person name="Xu D."/>
            <person name="Zhang Y."/>
        </authorList>
    </citation>
    <scope>NUCLEOTIDE SEQUENCE [LARGE SCALE GENOMIC DNA]</scope>
    <source>
        <strain evidence="2">cv. Niubang</strain>
    </source>
</reference>
<reference evidence="2" key="1">
    <citation type="journal article" date="2022" name="Mol. Ecol. Resour.">
        <title>The genomes of chicory, endive, great burdock and yacon provide insights into Asteraceae palaeo-polyploidization history and plant inulin production.</title>
        <authorList>
            <person name="Fan W."/>
            <person name="Wang S."/>
            <person name="Wang H."/>
            <person name="Wang A."/>
            <person name="Jiang F."/>
            <person name="Liu H."/>
            <person name="Zhao H."/>
            <person name="Xu D."/>
            <person name="Zhang Y."/>
        </authorList>
    </citation>
    <scope>NUCLEOTIDE SEQUENCE [LARGE SCALE GENOMIC DNA]</scope>
    <source>
        <strain evidence="2">cv. Niubang</strain>
    </source>
</reference>
<dbReference type="EMBL" id="CM042047">
    <property type="protein sequence ID" value="KAI3770643.1"/>
    <property type="molecule type" value="Genomic_DNA"/>
</dbReference>
<organism evidence="1 2">
    <name type="scientific">Arctium lappa</name>
    <name type="common">Greater burdock</name>
    <name type="synonym">Lappa major</name>
    <dbReference type="NCBI Taxonomy" id="4217"/>
    <lineage>
        <taxon>Eukaryota</taxon>
        <taxon>Viridiplantae</taxon>
        <taxon>Streptophyta</taxon>
        <taxon>Embryophyta</taxon>
        <taxon>Tracheophyta</taxon>
        <taxon>Spermatophyta</taxon>
        <taxon>Magnoliopsida</taxon>
        <taxon>eudicotyledons</taxon>
        <taxon>Gunneridae</taxon>
        <taxon>Pentapetalae</taxon>
        <taxon>asterids</taxon>
        <taxon>campanulids</taxon>
        <taxon>Asterales</taxon>
        <taxon>Asteraceae</taxon>
        <taxon>Carduoideae</taxon>
        <taxon>Cardueae</taxon>
        <taxon>Arctiinae</taxon>
        <taxon>Arctium</taxon>
    </lineage>
</organism>
<evidence type="ECO:0000313" key="2">
    <source>
        <dbReference type="Proteomes" id="UP001055879"/>
    </source>
</evidence>
<proteinExistence type="predicted"/>
<name>A0ACB9FIN0_ARCLA</name>
<protein>
    <submittedName>
        <fullName evidence="1">Uncharacterized protein</fullName>
    </submittedName>
</protein>